<dbReference type="Pfam" id="PF01479">
    <property type="entry name" value="S4"/>
    <property type="match status" value="1"/>
</dbReference>
<dbReference type="PROSITE" id="PS50889">
    <property type="entry name" value="S4"/>
    <property type="match status" value="1"/>
</dbReference>
<evidence type="ECO:0000256" key="1">
    <source>
        <dbReference type="ARBA" id="ARBA00007465"/>
    </source>
</evidence>
<evidence type="ECO:0000313" key="8">
    <source>
        <dbReference type="EMBL" id="AII02121.1"/>
    </source>
</evidence>
<dbReference type="SMART" id="SM00363">
    <property type="entry name" value="S4"/>
    <property type="match status" value="1"/>
</dbReference>
<dbReference type="EMBL" id="KJ742377">
    <property type="protein sequence ID" value="AII02121.1"/>
    <property type="molecule type" value="Genomic_DNA"/>
</dbReference>
<organism evidence="8">
    <name type="scientific">Chlorella sorokiniana</name>
    <name type="common">Freshwater green alga</name>
    <dbReference type="NCBI Taxonomy" id="3076"/>
    <lineage>
        <taxon>Eukaryota</taxon>
        <taxon>Viridiplantae</taxon>
        <taxon>Chlorophyta</taxon>
        <taxon>core chlorophytes</taxon>
        <taxon>Trebouxiophyceae</taxon>
        <taxon>Chlorellales</taxon>
        <taxon>Chlorellaceae</taxon>
        <taxon>Chlorella clade</taxon>
        <taxon>Chlorella</taxon>
    </lineage>
</organism>
<geneLocation type="mitochondrion" evidence="8"/>
<protein>
    <submittedName>
        <fullName evidence="8">30S ribosomal protein S4</fullName>
    </submittedName>
</protein>
<dbReference type="CDD" id="cd00165">
    <property type="entry name" value="S4"/>
    <property type="match status" value="1"/>
</dbReference>
<evidence type="ECO:0000256" key="2">
    <source>
        <dbReference type="ARBA" id="ARBA00022730"/>
    </source>
</evidence>
<keyword evidence="3 6" id="KW-0694">RNA-binding</keyword>
<dbReference type="GO" id="GO:0042274">
    <property type="term" value="P:ribosomal small subunit biogenesis"/>
    <property type="evidence" value="ECO:0007669"/>
    <property type="project" value="TreeGrafter"/>
</dbReference>
<evidence type="ECO:0000256" key="4">
    <source>
        <dbReference type="ARBA" id="ARBA00022980"/>
    </source>
</evidence>
<gene>
    <name evidence="8" type="primary">rps4</name>
</gene>
<dbReference type="AlphaFoldDB" id="A0A076E7N2"/>
<dbReference type="RefSeq" id="YP_009049987.1">
    <property type="nucleotide sequence ID" value="NC_024626.1"/>
</dbReference>
<comment type="similarity">
    <text evidence="1">Belongs to the universal ribosomal protein uS4 family.</text>
</comment>
<dbReference type="GeneID" id="20004173"/>
<dbReference type="InterPro" id="IPR022801">
    <property type="entry name" value="Ribosomal_uS4"/>
</dbReference>
<feature type="domain" description="RNA-binding S4" evidence="7">
    <location>
        <begin position="152"/>
        <end position="214"/>
    </location>
</feature>
<dbReference type="InterPro" id="IPR018079">
    <property type="entry name" value="Ribosomal_uS4_CS"/>
</dbReference>
<dbReference type="PROSITE" id="PS00632">
    <property type="entry name" value="RIBOSOMAL_S4"/>
    <property type="match status" value="1"/>
</dbReference>
<keyword evidence="8" id="KW-0496">Mitochondrion</keyword>
<sequence length="492" mass="57673">MKKTLLTEKQNNTSLALTGKSNVSPKLTKLNYLLENSQSFQAKLARVNVPSSVSCFSFEEKCGELSTDLPLFLSLTEKPVDLLFSIDQFVFEFSKTTYQQRKTGEFFQQLKERKKLSLFYGHLTRKQITSLFKKAGKMKGYFSRNFFSLLERRLDITLYRSGFTQTIAEARQLIKHNKVRVNETRVNVSSYLLNSGDIISLHSEKQSTLIHQTLNAMITPKSKQHSKVFEEYYSRLKKLLDGSSLHSFLQKKDGKKFYSKKNLKQKQDSFYTKSLCKLLIQCVLNRIKSRSFFSLFSKSNQQESSPFLIQSQSLEKNKFLTLLKWKSSLGFKSSQKKTVQQRQFTKKLKDSPKISYATGGCLEKKPVFWNQTVLDGNKRKFFLQKKHVSKEFHLLKNKNRLLIKTCFLLFLKQLSIHEKFQNLVVLNFKKSFYKKSVDQAQFRFSRILHWRTSKPIHIETSYSILTSIFLYAPQRINFPFFIDLDLIQRSLR</sequence>
<evidence type="ECO:0000256" key="5">
    <source>
        <dbReference type="ARBA" id="ARBA00023274"/>
    </source>
</evidence>
<dbReference type="GO" id="GO:0019843">
    <property type="term" value="F:rRNA binding"/>
    <property type="evidence" value="ECO:0007669"/>
    <property type="project" value="UniProtKB-KW"/>
</dbReference>
<reference evidence="8" key="1">
    <citation type="submission" date="2014-04" db="EMBL/GenBank/DDBJ databases">
        <title>Chlorella sorokiniana complete mitochondrial genome.</title>
        <authorList>
            <person name="Fan W."/>
            <person name="Mower J.P."/>
        </authorList>
    </citation>
    <scope>NUCLEOTIDE SEQUENCE</scope>
    <source>
        <strain evidence="8">1230</strain>
    </source>
</reference>
<keyword evidence="4 8" id="KW-0689">Ribosomal protein</keyword>
<accession>A0A076E7N2</accession>
<dbReference type="PANTHER" id="PTHR11831">
    <property type="entry name" value="30S 40S RIBOSOMAL PROTEIN"/>
    <property type="match status" value="1"/>
</dbReference>
<name>A0A076E7N2_CHLSO</name>
<dbReference type="Gene3D" id="3.10.290.10">
    <property type="entry name" value="RNA-binding S4 domain"/>
    <property type="match status" value="1"/>
</dbReference>
<evidence type="ECO:0000256" key="6">
    <source>
        <dbReference type="PROSITE-ProRule" id="PRU00182"/>
    </source>
</evidence>
<dbReference type="GO" id="GO:0015935">
    <property type="term" value="C:small ribosomal subunit"/>
    <property type="evidence" value="ECO:0007669"/>
    <property type="project" value="TreeGrafter"/>
</dbReference>
<dbReference type="InterPro" id="IPR002942">
    <property type="entry name" value="S4_RNA-bd"/>
</dbReference>
<evidence type="ECO:0000256" key="3">
    <source>
        <dbReference type="ARBA" id="ARBA00022884"/>
    </source>
</evidence>
<proteinExistence type="inferred from homology"/>
<evidence type="ECO:0000259" key="7">
    <source>
        <dbReference type="SMART" id="SM00363"/>
    </source>
</evidence>
<dbReference type="Gene3D" id="1.10.1050.10">
    <property type="entry name" value="Ribosomal Protein S4 Delta 41, Chain A, domain 1"/>
    <property type="match status" value="1"/>
</dbReference>
<dbReference type="SUPFAM" id="SSF55174">
    <property type="entry name" value="Alpha-L RNA-binding motif"/>
    <property type="match status" value="1"/>
</dbReference>
<dbReference type="InterPro" id="IPR036986">
    <property type="entry name" value="S4_RNA-bd_sf"/>
</dbReference>
<keyword evidence="2 6" id="KW-0699">rRNA-binding</keyword>
<dbReference type="PANTHER" id="PTHR11831:SF4">
    <property type="entry name" value="SMALL RIBOSOMAL SUBUNIT PROTEIN US4M"/>
    <property type="match status" value="1"/>
</dbReference>
<keyword evidence="5" id="KW-0687">Ribonucleoprotein</keyword>
<dbReference type="GO" id="GO:0003735">
    <property type="term" value="F:structural constituent of ribosome"/>
    <property type="evidence" value="ECO:0007669"/>
    <property type="project" value="TreeGrafter"/>
</dbReference>